<dbReference type="AlphaFoldDB" id="A0A7X0F8J8"/>
<evidence type="ECO:0000313" key="2">
    <source>
        <dbReference type="EMBL" id="MBB6355025.1"/>
    </source>
</evidence>
<proteinExistence type="predicted"/>
<feature type="signal peptide" evidence="1">
    <location>
        <begin position="1"/>
        <end position="22"/>
    </location>
</feature>
<organism evidence="2 3">
    <name type="scientific">Aminobacter aganoensis</name>
    <dbReference type="NCBI Taxonomy" id="83264"/>
    <lineage>
        <taxon>Bacteria</taxon>
        <taxon>Pseudomonadati</taxon>
        <taxon>Pseudomonadota</taxon>
        <taxon>Alphaproteobacteria</taxon>
        <taxon>Hyphomicrobiales</taxon>
        <taxon>Phyllobacteriaceae</taxon>
        <taxon>Aminobacter</taxon>
    </lineage>
</organism>
<keyword evidence="3" id="KW-1185">Reference proteome</keyword>
<evidence type="ECO:0000313" key="3">
    <source>
        <dbReference type="Proteomes" id="UP000536262"/>
    </source>
</evidence>
<comment type="caution">
    <text evidence="2">The sequence shown here is derived from an EMBL/GenBank/DDBJ whole genome shotgun (WGS) entry which is preliminary data.</text>
</comment>
<dbReference type="InterPro" id="IPR009780">
    <property type="entry name" value="DUF1344"/>
</dbReference>
<reference evidence="2 3" key="1">
    <citation type="submission" date="2020-08" db="EMBL/GenBank/DDBJ databases">
        <title>Genomic Encyclopedia of Type Strains, Phase IV (KMG-IV): sequencing the most valuable type-strain genomes for metagenomic binning, comparative biology and taxonomic classification.</title>
        <authorList>
            <person name="Goeker M."/>
        </authorList>
    </citation>
    <scope>NUCLEOTIDE SEQUENCE [LARGE SCALE GENOMIC DNA]</scope>
    <source>
        <strain evidence="2 3">DSM 7051</strain>
    </source>
</reference>
<evidence type="ECO:0000256" key="1">
    <source>
        <dbReference type="SAM" id="SignalP"/>
    </source>
</evidence>
<dbReference type="Proteomes" id="UP000536262">
    <property type="component" value="Unassembled WGS sequence"/>
</dbReference>
<name>A0A7X0F8J8_9HYPH</name>
<dbReference type="EMBL" id="JACHOU010000005">
    <property type="protein sequence ID" value="MBB6355025.1"/>
    <property type="molecule type" value="Genomic_DNA"/>
</dbReference>
<accession>A0A7X0F8J8</accession>
<gene>
    <name evidence="2" type="ORF">GGR00_002821</name>
</gene>
<dbReference type="RefSeq" id="WP_055970518.1">
    <property type="nucleotide sequence ID" value="NZ_BAABEG010000001.1"/>
</dbReference>
<keyword evidence="1" id="KW-0732">Signal</keyword>
<dbReference type="Pfam" id="PF07076">
    <property type="entry name" value="DUF1344"/>
    <property type="match status" value="1"/>
</dbReference>
<feature type="chain" id="PRO_5031062918" evidence="1">
    <location>
        <begin position="23"/>
        <end position="86"/>
    </location>
</feature>
<protein>
    <submittedName>
        <fullName evidence="2">Opacity protein-like surface antigen</fullName>
    </submittedName>
</protein>
<sequence length="86" mass="8993">MRKLLVPAAAAAILATSAVAFAAVQHTDGTIKTFDAKAMSLTLADGSSFVLPKKFKDPGLKAGEKVSISWDMSGKNKVAEAVKIMK</sequence>